<dbReference type="InterPro" id="IPR000064">
    <property type="entry name" value="NLP_P60_dom"/>
</dbReference>
<dbReference type="GO" id="GO:0008234">
    <property type="term" value="F:cysteine-type peptidase activity"/>
    <property type="evidence" value="ECO:0007669"/>
    <property type="project" value="UniProtKB-KW"/>
</dbReference>
<dbReference type="OrthoDB" id="9815778at2"/>
<keyword evidence="3" id="KW-0378">Hydrolase</keyword>
<dbReference type="GO" id="GO:0006508">
    <property type="term" value="P:proteolysis"/>
    <property type="evidence" value="ECO:0007669"/>
    <property type="project" value="UniProtKB-KW"/>
</dbReference>
<protein>
    <recommendedName>
        <fullName evidence="6">NlpC/P60 domain-containing protein</fullName>
    </recommendedName>
</protein>
<dbReference type="KEGG" id="lmoi:VV02_08190"/>
<keyword evidence="4" id="KW-0788">Thiol protease</keyword>
<dbReference type="RefSeq" id="WP_052590915.1">
    <property type="nucleotide sequence ID" value="NZ_CP011112.1"/>
</dbReference>
<gene>
    <name evidence="7" type="ORF">VV02_08190</name>
</gene>
<sequence>MIEQTRPRGRHRAPNRTASTAVRVSAAVAVSGGLVATVAAPADAATGVGTLAPEKASHAIAAPNTLTLPAAGSAAGAVSVSQVRLPDVVEARDLIKRASRSGARTSPVDKGSRPVKSKVNPSPSQGSGDEDGPVIDGSTRERIIAIAKRYIGTPYSYGSAGPGSFDCSGFTSYVFRQVGIDLPRSSRAQRAAVGRTGDPQPGDLVFSGSPVHHVGIYLGNGMVIDAPKPGGTVQVHKNWGESLSYGNPY</sequence>
<reference evidence="7 8" key="1">
    <citation type="submission" date="2015-03" db="EMBL/GenBank/DDBJ databases">
        <title>Luteipulveratus halotolerans sp. nov., a novel actinobacterium (Dermacoccaceae) from Sarawak, Malaysia.</title>
        <authorList>
            <person name="Juboi H."/>
            <person name="Basik A."/>
            <person name="Shamsul S.S."/>
            <person name="Arnold P."/>
            <person name="Schmitt E.K."/>
            <person name="Sanglier J.-J."/>
            <person name="Yeo T."/>
        </authorList>
    </citation>
    <scope>NUCLEOTIDE SEQUENCE [LARGE SCALE GENOMIC DNA]</scope>
    <source>
        <strain evidence="7 8">MN07-A0370</strain>
    </source>
</reference>
<evidence type="ECO:0000256" key="5">
    <source>
        <dbReference type="SAM" id="MobiDB-lite"/>
    </source>
</evidence>
<keyword evidence="8" id="KW-1185">Reference proteome</keyword>
<evidence type="ECO:0000256" key="4">
    <source>
        <dbReference type="ARBA" id="ARBA00022807"/>
    </source>
</evidence>
<feature type="domain" description="NlpC/P60" evidence="6">
    <location>
        <begin position="137"/>
        <end position="249"/>
    </location>
</feature>
<evidence type="ECO:0000256" key="3">
    <source>
        <dbReference type="ARBA" id="ARBA00022801"/>
    </source>
</evidence>
<dbReference type="EMBL" id="CP011112">
    <property type="protein sequence ID" value="AKU15837.1"/>
    <property type="molecule type" value="Genomic_DNA"/>
</dbReference>
<evidence type="ECO:0000313" key="7">
    <source>
        <dbReference type="EMBL" id="AKU15837.1"/>
    </source>
</evidence>
<evidence type="ECO:0000256" key="2">
    <source>
        <dbReference type="ARBA" id="ARBA00022670"/>
    </source>
</evidence>
<dbReference type="InterPro" id="IPR038765">
    <property type="entry name" value="Papain-like_cys_pep_sf"/>
</dbReference>
<dbReference type="AlphaFoldDB" id="A0A0K1JGI9"/>
<name>A0A0K1JGI9_9MICO</name>
<dbReference type="Gene3D" id="3.90.1720.10">
    <property type="entry name" value="endopeptidase domain like (from Nostoc punctiforme)"/>
    <property type="match status" value="1"/>
</dbReference>
<keyword evidence="2" id="KW-0645">Protease</keyword>
<dbReference type="Pfam" id="PF00877">
    <property type="entry name" value="NLPC_P60"/>
    <property type="match status" value="1"/>
</dbReference>
<dbReference type="PANTHER" id="PTHR47359:SF3">
    <property type="entry name" value="NLP_P60 DOMAIN-CONTAINING PROTEIN-RELATED"/>
    <property type="match status" value="1"/>
</dbReference>
<comment type="similarity">
    <text evidence="1">Belongs to the peptidase C40 family.</text>
</comment>
<evidence type="ECO:0000256" key="1">
    <source>
        <dbReference type="ARBA" id="ARBA00007074"/>
    </source>
</evidence>
<dbReference type="Proteomes" id="UP000066480">
    <property type="component" value="Chromosome"/>
</dbReference>
<organism evidence="7 8">
    <name type="scientific">Luteipulveratus mongoliensis</name>
    <dbReference type="NCBI Taxonomy" id="571913"/>
    <lineage>
        <taxon>Bacteria</taxon>
        <taxon>Bacillati</taxon>
        <taxon>Actinomycetota</taxon>
        <taxon>Actinomycetes</taxon>
        <taxon>Micrococcales</taxon>
        <taxon>Dermacoccaceae</taxon>
        <taxon>Luteipulveratus</taxon>
    </lineage>
</organism>
<dbReference type="PANTHER" id="PTHR47359">
    <property type="entry name" value="PEPTIDOGLYCAN DL-ENDOPEPTIDASE CWLO"/>
    <property type="match status" value="1"/>
</dbReference>
<accession>A0A0K1JGI9</accession>
<dbReference type="PROSITE" id="PS51935">
    <property type="entry name" value="NLPC_P60"/>
    <property type="match status" value="1"/>
</dbReference>
<evidence type="ECO:0000259" key="6">
    <source>
        <dbReference type="PROSITE" id="PS51935"/>
    </source>
</evidence>
<proteinExistence type="inferred from homology"/>
<dbReference type="InterPro" id="IPR051794">
    <property type="entry name" value="PG_Endopeptidase_C40"/>
</dbReference>
<evidence type="ECO:0000313" key="8">
    <source>
        <dbReference type="Proteomes" id="UP000066480"/>
    </source>
</evidence>
<dbReference type="SUPFAM" id="SSF54001">
    <property type="entry name" value="Cysteine proteinases"/>
    <property type="match status" value="1"/>
</dbReference>
<feature type="region of interest" description="Disordered" evidence="5">
    <location>
        <begin position="96"/>
        <end position="136"/>
    </location>
</feature>